<feature type="domain" description="Extradiol ring-cleavage dioxygenase class III enzyme subunit B" evidence="6">
    <location>
        <begin position="35"/>
        <end position="252"/>
    </location>
</feature>
<evidence type="ECO:0000256" key="3">
    <source>
        <dbReference type="ARBA" id="ARBA00022723"/>
    </source>
</evidence>
<evidence type="ECO:0000313" key="8">
    <source>
        <dbReference type="Proteomes" id="UP000557307"/>
    </source>
</evidence>
<dbReference type="PIRSF" id="PIRSF006157">
    <property type="entry name" value="Doxgns_DODA"/>
    <property type="match status" value="1"/>
</dbReference>
<gene>
    <name evidence="7" type="ORF">HNQ92_004688</name>
</gene>
<dbReference type="EMBL" id="JACHGF010000010">
    <property type="protein sequence ID" value="MBB5286527.1"/>
    <property type="molecule type" value="Genomic_DNA"/>
</dbReference>
<dbReference type="NCBIfam" id="NF007914">
    <property type="entry name" value="PRK10628.1"/>
    <property type="match status" value="1"/>
</dbReference>
<dbReference type="RefSeq" id="WP_184177770.1">
    <property type="nucleotide sequence ID" value="NZ_JACHGF010000010.1"/>
</dbReference>
<dbReference type="GO" id="GO:0008198">
    <property type="term" value="F:ferrous iron binding"/>
    <property type="evidence" value="ECO:0007669"/>
    <property type="project" value="InterPro"/>
</dbReference>
<keyword evidence="5 7" id="KW-0560">Oxidoreductase</keyword>
<dbReference type="PANTHER" id="PTHR30096">
    <property type="entry name" value="4,5-DOPA DIOXYGENASE EXTRADIOL-LIKE PROTEIN"/>
    <property type="match status" value="1"/>
</dbReference>
<protein>
    <submittedName>
        <fullName evidence="7">4,5-DOPA dioxygenase extradiol</fullName>
        <ecNumber evidence="7">1.13.11.-</ecNumber>
    </submittedName>
</protein>
<accession>A0A840TY85</accession>
<evidence type="ECO:0000256" key="4">
    <source>
        <dbReference type="ARBA" id="ARBA00022833"/>
    </source>
</evidence>
<dbReference type="Proteomes" id="UP000557307">
    <property type="component" value="Unassembled WGS sequence"/>
</dbReference>
<dbReference type="Pfam" id="PF02900">
    <property type="entry name" value="LigB"/>
    <property type="match status" value="1"/>
</dbReference>
<evidence type="ECO:0000256" key="5">
    <source>
        <dbReference type="ARBA" id="ARBA00023002"/>
    </source>
</evidence>
<name>A0A840TY85_9BACT</name>
<dbReference type="EC" id="1.13.11.-" evidence="7"/>
<dbReference type="PANTHER" id="PTHR30096:SF0">
    <property type="entry name" value="4,5-DOPA DIOXYGENASE EXTRADIOL-LIKE PROTEIN"/>
    <property type="match status" value="1"/>
</dbReference>
<organism evidence="7 8">
    <name type="scientific">Rhabdobacter roseus</name>
    <dbReference type="NCBI Taxonomy" id="1655419"/>
    <lineage>
        <taxon>Bacteria</taxon>
        <taxon>Pseudomonadati</taxon>
        <taxon>Bacteroidota</taxon>
        <taxon>Cytophagia</taxon>
        <taxon>Cytophagales</taxon>
        <taxon>Cytophagaceae</taxon>
        <taxon>Rhabdobacter</taxon>
    </lineage>
</organism>
<keyword evidence="4" id="KW-0862">Zinc</keyword>
<evidence type="ECO:0000259" key="6">
    <source>
        <dbReference type="Pfam" id="PF02900"/>
    </source>
</evidence>
<evidence type="ECO:0000256" key="2">
    <source>
        <dbReference type="ARBA" id="ARBA00007581"/>
    </source>
</evidence>
<dbReference type="CDD" id="cd07363">
    <property type="entry name" value="45_DOPA_Dioxygenase"/>
    <property type="match status" value="1"/>
</dbReference>
<keyword evidence="7" id="KW-0223">Dioxygenase</keyword>
<dbReference type="InterPro" id="IPR014436">
    <property type="entry name" value="Extradiol_dOase_DODA"/>
</dbReference>
<evidence type="ECO:0000313" key="7">
    <source>
        <dbReference type="EMBL" id="MBB5286527.1"/>
    </source>
</evidence>
<proteinExistence type="inferred from homology"/>
<comment type="caution">
    <text evidence="7">The sequence shown here is derived from an EMBL/GenBank/DDBJ whole genome shotgun (WGS) entry which is preliminary data.</text>
</comment>
<dbReference type="GO" id="GO:0016702">
    <property type="term" value="F:oxidoreductase activity, acting on single donors with incorporation of molecular oxygen, incorporation of two atoms of oxygen"/>
    <property type="evidence" value="ECO:0007669"/>
    <property type="project" value="UniProtKB-ARBA"/>
</dbReference>
<dbReference type="InterPro" id="IPR004183">
    <property type="entry name" value="Xdiol_dOase_suB"/>
</dbReference>
<sequence>MKLNELTQLTQPFGTTERMPVLFVGHGNPMNALEDNPFTRSLRQAGEQLRAKYPPQAILVVSAHWLTRGTFVNVAPRPETIHDFGGFPDALFAVQYPAPGAPELARETARLSTLIHETDDWGLDHGAWTILHHLFPGAEVPVYQLSIDYYQPMEYHLRLAQQLKVLRRKGVLIIGSGNIVHNLRQSMPRLMTGDHAAYDWATEFDAWTKQQLEKGDYESLTRYLELGTVGKLAVPTPDHYIPLLYSVGLADATDPLQQLYEEVAYGGISMRTFQLG</sequence>
<dbReference type="GO" id="GO:0008270">
    <property type="term" value="F:zinc ion binding"/>
    <property type="evidence" value="ECO:0007669"/>
    <property type="project" value="InterPro"/>
</dbReference>
<dbReference type="SUPFAM" id="SSF53213">
    <property type="entry name" value="LigB-like"/>
    <property type="match status" value="1"/>
</dbReference>
<keyword evidence="8" id="KW-1185">Reference proteome</keyword>
<keyword evidence="3" id="KW-0479">Metal-binding</keyword>
<comment type="similarity">
    <text evidence="2">Belongs to the DODA-type extradiol aromatic ring-opening dioxygenase family.</text>
</comment>
<dbReference type="AlphaFoldDB" id="A0A840TY85"/>
<reference evidence="7 8" key="1">
    <citation type="submission" date="2020-08" db="EMBL/GenBank/DDBJ databases">
        <title>Genomic Encyclopedia of Type Strains, Phase IV (KMG-IV): sequencing the most valuable type-strain genomes for metagenomic binning, comparative biology and taxonomic classification.</title>
        <authorList>
            <person name="Goeker M."/>
        </authorList>
    </citation>
    <scope>NUCLEOTIDE SEQUENCE [LARGE SCALE GENOMIC DNA]</scope>
    <source>
        <strain evidence="7 8">DSM 105074</strain>
    </source>
</reference>
<comment type="cofactor">
    <cofactor evidence="1">
        <name>Zn(2+)</name>
        <dbReference type="ChEBI" id="CHEBI:29105"/>
    </cofactor>
</comment>
<dbReference type="Gene3D" id="3.40.830.10">
    <property type="entry name" value="LigB-like"/>
    <property type="match status" value="1"/>
</dbReference>
<evidence type="ECO:0000256" key="1">
    <source>
        <dbReference type="ARBA" id="ARBA00001947"/>
    </source>
</evidence>